<evidence type="ECO:0000313" key="3">
    <source>
        <dbReference type="EMBL" id="TRY90598.1"/>
    </source>
</evidence>
<dbReference type="InterPro" id="IPR011029">
    <property type="entry name" value="DEATH-like_dom_sf"/>
</dbReference>
<dbReference type="SMART" id="SM00114">
    <property type="entry name" value="CARD"/>
    <property type="match status" value="1"/>
</dbReference>
<dbReference type="GO" id="GO:0007165">
    <property type="term" value="P:signal transduction"/>
    <property type="evidence" value="ECO:0007669"/>
    <property type="project" value="InterPro"/>
</dbReference>
<dbReference type="PANTHER" id="PTHR15034">
    <property type="entry name" value="DEATH DOMAIN-CONTAINING PROTEIN CRADD"/>
    <property type="match status" value="1"/>
</dbReference>
<accession>A0A553QLK1</accession>
<comment type="caution">
    <text evidence="3">The sequence shown here is derived from an EMBL/GenBank/DDBJ whole genome shotgun (WGS) entry which is preliminary data.</text>
</comment>
<proteinExistence type="predicted"/>
<evidence type="ECO:0000313" key="4">
    <source>
        <dbReference type="Proteomes" id="UP000316079"/>
    </source>
</evidence>
<dbReference type="EMBL" id="SRMA01025838">
    <property type="protein sequence ID" value="TRY90598.1"/>
    <property type="molecule type" value="Genomic_DNA"/>
</dbReference>
<dbReference type="GO" id="GO:0002020">
    <property type="term" value="F:protease binding"/>
    <property type="evidence" value="ECO:0007669"/>
    <property type="project" value="InterPro"/>
</dbReference>
<dbReference type="Gene3D" id="1.10.533.10">
    <property type="entry name" value="Death Domain, Fas"/>
    <property type="match status" value="2"/>
</dbReference>
<dbReference type="InterPro" id="IPR037939">
    <property type="entry name" value="CRADD"/>
</dbReference>
<dbReference type="PANTHER" id="PTHR15034:SF5">
    <property type="entry name" value="DEATH DOMAIN-CONTAINING PROTEIN CRADD"/>
    <property type="match status" value="1"/>
</dbReference>
<protein>
    <recommendedName>
        <fullName evidence="5">Death domain-containing protein</fullName>
    </recommendedName>
</protein>
<gene>
    <name evidence="3" type="ORF">DNTS_034644</name>
</gene>
<name>A0A553QLK1_9TELE</name>
<evidence type="ECO:0008006" key="5">
    <source>
        <dbReference type="Google" id="ProtNLM"/>
    </source>
</evidence>
<dbReference type="GO" id="GO:0042981">
    <property type="term" value="P:regulation of apoptotic process"/>
    <property type="evidence" value="ECO:0007669"/>
    <property type="project" value="InterPro"/>
</dbReference>
<organism evidence="3 4">
    <name type="scientific">Danionella cerebrum</name>
    <dbReference type="NCBI Taxonomy" id="2873325"/>
    <lineage>
        <taxon>Eukaryota</taxon>
        <taxon>Metazoa</taxon>
        <taxon>Chordata</taxon>
        <taxon>Craniata</taxon>
        <taxon>Vertebrata</taxon>
        <taxon>Euteleostomi</taxon>
        <taxon>Actinopterygii</taxon>
        <taxon>Neopterygii</taxon>
        <taxon>Teleostei</taxon>
        <taxon>Ostariophysi</taxon>
        <taxon>Cypriniformes</taxon>
        <taxon>Danionidae</taxon>
        <taxon>Danioninae</taxon>
        <taxon>Danionella</taxon>
    </lineage>
</organism>
<feature type="domain" description="CARD" evidence="2">
    <location>
        <begin position="31"/>
        <end position="107"/>
    </location>
</feature>
<dbReference type="GO" id="GO:0070513">
    <property type="term" value="F:death domain binding"/>
    <property type="evidence" value="ECO:0007669"/>
    <property type="project" value="InterPro"/>
</dbReference>
<dbReference type="InterPro" id="IPR000488">
    <property type="entry name" value="Death_dom"/>
</dbReference>
<dbReference type="SUPFAM" id="SSF47986">
    <property type="entry name" value="DEATH domain"/>
    <property type="match status" value="2"/>
</dbReference>
<dbReference type="PROSITE" id="PS50017">
    <property type="entry name" value="DEATH_DOMAIN"/>
    <property type="match status" value="1"/>
</dbReference>
<dbReference type="SMART" id="SM00005">
    <property type="entry name" value="DEATH"/>
    <property type="match status" value="1"/>
</dbReference>
<dbReference type="Pfam" id="PF00619">
    <property type="entry name" value="CARD"/>
    <property type="match status" value="1"/>
</dbReference>
<feature type="domain" description="Death" evidence="1">
    <location>
        <begin position="160"/>
        <end position="221"/>
    </location>
</feature>
<dbReference type="Proteomes" id="UP000316079">
    <property type="component" value="Unassembled WGS sequence"/>
</dbReference>
<dbReference type="AlphaFoldDB" id="A0A553QLK1"/>
<sequence>MAFSEECTAVSKTLNVYKQLGVCTTSSVQTMDPKHKTLLRSQRLFLAEELLVDDTIIQYLYQEEVFTQGHLEEILCESSNMKRALKLLDILPTRGPRAFQHFLRAVEADFPWIKARLLQLSEEESSPPLPPPFTEQCGVPDHILPTVPSTQHLNQLSARLGPEWKCLLLDLGLSYSDVYRCSAEHPLSVQSQVLAGLVIWRQRNGREATVRRLLQSLQAADVPPANLHQLFD</sequence>
<dbReference type="Pfam" id="PF00531">
    <property type="entry name" value="Death"/>
    <property type="match status" value="1"/>
</dbReference>
<dbReference type="OrthoDB" id="10031931at2759"/>
<keyword evidence="4" id="KW-1185">Reference proteome</keyword>
<evidence type="ECO:0000259" key="2">
    <source>
        <dbReference type="PROSITE" id="PS50209"/>
    </source>
</evidence>
<evidence type="ECO:0000259" key="1">
    <source>
        <dbReference type="PROSITE" id="PS50017"/>
    </source>
</evidence>
<dbReference type="InterPro" id="IPR001315">
    <property type="entry name" value="CARD"/>
</dbReference>
<reference evidence="3 4" key="1">
    <citation type="journal article" date="2019" name="Sci. Data">
        <title>Hybrid genome assembly and annotation of Danionella translucida.</title>
        <authorList>
            <person name="Kadobianskyi M."/>
            <person name="Schulze L."/>
            <person name="Schuelke M."/>
            <person name="Judkewitz B."/>
        </authorList>
    </citation>
    <scope>NUCLEOTIDE SEQUENCE [LARGE SCALE GENOMIC DNA]</scope>
    <source>
        <strain evidence="3 4">Bolton</strain>
    </source>
</reference>
<dbReference type="PROSITE" id="PS50209">
    <property type="entry name" value="CARD"/>
    <property type="match status" value="1"/>
</dbReference>